<evidence type="ECO:0000256" key="3">
    <source>
        <dbReference type="SAM" id="MobiDB-lite"/>
    </source>
</evidence>
<feature type="region of interest" description="Disordered" evidence="3">
    <location>
        <begin position="36"/>
        <end position="129"/>
    </location>
</feature>
<dbReference type="PANTHER" id="PTHR47187:SF1">
    <property type="entry name" value="NFATC2-INTERACTING PROTEIN"/>
    <property type="match status" value="1"/>
</dbReference>
<feature type="region of interest" description="Disordered" evidence="3">
    <location>
        <begin position="142"/>
        <end position="170"/>
    </location>
</feature>
<evidence type="ECO:0000259" key="4">
    <source>
        <dbReference type="Pfam" id="PF11976"/>
    </source>
</evidence>
<protein>
    <recommendedName>
        <fullName evidence="4">Rad60/SUMO-like domain-containing protein</fullName>
    </recommendedName>
</protein>
<feature type="compositionally biased region" description="Low complexity" evidence="3">
    <location>
        <begin position="160"/>
        <end position="170"/>
    </location>
</feature>
<evidence type="ECO:0000313" key="6">
    <source>
        <dbReference type="Proteomes" id="UP001642540"/>
    </source>
</evidence>
<sequence length="394" mass="44060">MSSMSSSSADDYEFVTPTVEHYSKLFADIDEQIRTDANPSSKIESSTSLSPNTSKNDENSDTSDTSEDLYDLVAEANKMIDAAPKPSPSSKKRMVESKSPSKIKVSSRTTSNPKARSRTPSKRKTTSMTADHTIISPRTRAAVAAAGSAPPLKRERQLRSQSLTATTSTSSISAPVFETVTQNKRRRSTLKDEKPVPEVVTLMETSSDEDEEIVEGTDIDLDLNQNEFVANFCTVRIRWKNEILRFTVPEETKMSKIRMELSERISIRADNLLVLGLDTREVSDYVIVKNLPIGILEVFDRPPIPVTNNNRAKQVDLGIIQVKIQGCKGYRERLLVFIKKTTHIKQLVDDFVEKYGYHGKHFKLVFDGDTVDLSETPESLDLDGGEMFDIVEVK</sequence>
<feature type="compositionally biased region" description="Basic residues" evidence="3">
    <location>
        <begin position="115"/>
        <end position="125"/>
    </location>
</feature>
<dbReference type="EMBL" id="CAXLJM020000103">
    <property type="protein sequence ID" value="CAL8133937.1"/>
    <property type="molecule type" value="Genomic_DNA"/>
</dbReference>
<dbReference type="InterPro" id="IPR029071">
    <property type="entry name" value="Ubiquitin-like_domsf"/>
</dbReference>
<evidence type="ECO:0000256" key="1">
    <source>
        <dbReference type="ARBA" id="ARBA00004123"/>
    </source>
</evidence>
<keyword evidence="6" id="KW-1185">Reference proteome</keyword>
<feature type="compositionally biased region" description="Acidic residues" evidence="3">
    <location>
        <begin position="59"/>
        <end position="70"/>
    </location>
</feature>
<proteinExistence type="predicted"/>
<dbReference type="InterPro" id="IPR022617">
    <property type="entry name" value="Rad60/SUMO-like_dom"/>
</dbReference>
<organism evidence="5 6">
    <name type="scientific">Orchesella dallaii</name>
    <dbReference type="NCBI Taxonomy" id="48710"/>
    <lineage>
        <taxon>Eukaryota</taxon>
        <taxon>Metazoa</taxon>
        <taxon>Ecdysozoa</taxon>
        <taxon>Arthropoda</taxon>
        <taxon>Hexapoda</taxon>
        <taxon>Collembola</taxon>
        <taxon>Entomobryomorpha</taxon>
        <taxon>Entomobryoidea</taxon>
        <taxon>Orchesellidae</taxon>
        <taxon>Orchesellinae</taxon>
        <taxon>Orchesella</taxon>
    </lineage>
</organism>
<dbReference type="Pfam" id="PF11976">
    <property type="entry name" value="Rad60-SLD"/>
    <property type="match status" value="1"/>
</dbReference>
<dbReference type="Proteomes" id="UP001642540">
    <property type="component" value="Unassembled WGS sequence"/>
</dbReference>
<evidence type="ECO:0000256" key="2">
    <source>
        <dbReference type="ARBA" id="ARBA00023242"/>
    </source>
</evidence>
<dbReference type="InterPro" id="IPR052324">
    <property type="entry name" value="NFATC2-Int_DNA_Repair"/>
</dbReference>
<dbReference type="PANTHER" id="PTHR47187">
    <property type="entry name" value="NFATC2-INTERACTING PROTEIN"/>
    <property type="match status" value="1"/>
</dbReference>
<feature type="compositionally biased region" description="Polar residues" evidence="3">
    <location>
        <begin position="98"/>
        <end position="114"/>
    </location>
</feature>
<feature type="compositionally biased region" description="Polar residues" evidence="3">
    <location>
        <begin position="36"/>
        <end position="51"/>
    </location>
</feature>
<accession>A0ABP1RRG6</accession>
<comment type="subcellular location">
    <subcellularLocation>
        <location evidence="1">Nucleus</location>
    </subcellularLocation>
</comment>
<feature type="domain" description="Rad60/SUMO-like" evidence="4">
    <location>
        <begin position="321"/>
        <end position="391"/>
    </location>
</feature>
<gene>
    <name evidence="5" type="ORF">ODALV1_LOCUS25285</name>
</gene>
<dbReference type="Gene3D" id="3.10.20.90">
    <property type="entry name" value="Phosphatidylinositol 3-kinase Catalytic Subunit, Chain A, domain 1"/>
    <property type="match status" value="1"/>
</dbReference>
<keyword evidence="2" id="KW-0539">Nucleus</keyword>
<name>A0ABP1RRG6_9HEXA</name>
<dbReference type="SUPFAM" id="SSF54236">
    <property type="entry name" value="Ubiquitin-like"/>
    <property type="match status" value="1"/>
</dbReference>
<comment type="caution">
    <text evidence="5">The sequence shown here is derived from an EMBL/GenBank/DDBJ whole genome shotgun (WGS) entry which is preliminary data.</text>
</comment>
<dbReference type="CDD" id="cd01763">
    <property type="entry name" value="Ubl_SUMO_like"/>
    <property type="match status" value="1"/>
</dbReference>
<reference evidence="5 6" key="1">
    <citation type="submission" date="2024-08" db="EMBL/GenBank/DDBJ databases">
        <authorList>
            <person name="Cucini C."/>
            <person name="Frati F."/>
        </authorList>
    </citation>
    <scope>NUCLEOTIDE SEQUENCE [LARGE SCALE GENOMIC DNA]</scope>
</reference>
<evidence type="ECO:0000313" key="5">
    <source>
        <dbReference type="EMBL" id="CAL8133937.1"/>
    </source>
</evidence>